<dbReference type="AlphaFoldDB" id="A0A5C6E2D5"/>
<keyword evidence="2" id="KW-1185">Reference proteome</keyword>
<comment type="caution">
    <text evidence="1">The sequence shown here is derived from an EMBL/GenBank/DDBJ whole genome shotgun (WGS) entry which is preliminary data.</text>
</comment>
<proteinExistence type="predicted"/>
<name>A0A5C6E2D5_9BACT</name>
<protein>
    <submittedName>
        <fullName evidence="1">Uncharacterized protein</fullName>
    </submittedName>
</protein>
<evidence type="ECO:0000313" key="1">
    <source>
        <dbReference type="EMBL" id="TWU41771.1"/>
    </source>
</evidence>
<gene>
    <name evidence="1" type="ORF">Poly41_00630</name>
</gene>
<sequence>MSSIPSAVANVLQARSDALGQKVQIACLAKQLDAQKQSGDAINAMLEQSKQLQSQLAQGHVDVKA</sequence>
<dbReference type="RefSeq" id="WP_146523949.1">
    <property type="nucleotide sequence ID" value="NZ_SJPV01000001.1"/>
</dbReference>
<dbReference type="Proteomes" id="UP000319143">
    <property type="component" value="Unassembled WGS sequence"/>
</dbReference>
<dbReference type="OrthoDB" id="282446at2"/>
<reference evidence="1 2" key="1">
    <citation type="submission" date="2019-02" db="EMBL/GenBank/DDBJ databases">
        <title>Deep-cultivation of Planctomycetes and their phenomic and genomic characterization uncovers novel biology.</title>
        <authorList>
            <person name="Wiegand S."/>
            <person name="Jogler M."/>
            <person name="Boedeker C."/>
            <person name="Pinto D."/>
            <person name="Vollmers J."/>
            <person name="Rivas-Marin E."/>
            <person name="Kohn T."/>
            <person name="Peeters S.H."/>
            <person name="Heuer A."/>
            <person name="Rast P."/>
            <person name="Oberbeckmann S."/>
            <person name="Bunk B."/>
            <person name="Jeske O."/>
            <person name="Meyerdierks A."/>
            <person name="Storesund J.E."/>
            <person name="Kallscheuer N."/>
            <person name="Luecker S."/>
            <person name="Lage O.M."/>
            <person name="Pohl T."/>
            <person name="Merkel B.J."/>
            <person name="Hornburger P."/>
            <person name="Mueller R.-W."/>
            <person name="Bruemmer F."/>
            <person name="Labrenz M."/>
            <person name="Spormann A.M."/>
            <person name="Op Den Camp H."/>
            <person name="Overmann J."/>
            <person name="Amann R."/>
            <person name="Jetten M.S.M."/>
            <person name="Mascher T."/>
            <person name="Medema M.H."/>
            <person name="Devos D.P."/>
            <person name="Kaster A.-K."/>
            <person name="Ovreas L."/>
            <person name="Rohde M."/>
            <person name="Galperin M.Y."/>
            <person name="Jogler C."/>
        </authorList>
    </citation>
    <scope>NUCLEOTIDE SEQUENCE [LARGE SCALE GENOMIC DNA]</scope>
    <source>
        <strain evidence="1 2">Poly41</strain>
    </source>
</reference>
<organism evidence="1 2">
    <name type="scientific">Novipirellula artificiosorum</name>
    <dbReference type="NCBI Taxonomy" id="2528016"/>
    <lineage>
        <taxon>Bacteria</taxon>
        <taxon>Pseudomonadati</taxon>
        <taxon>Planctomycetota</taxon>
        <taxon>Planctomycetia</taxon>
        <taxon>Pirellulales</taxon>
        <taxon>Pirellulaceae</taxon>
        <taxon>Novipirellula</taxon>
    </lineage>
</organism>
<dbReference type="EMBL" id="SJPV01000001">
    <property type="protein sequence ID" value="TWU41771.1"/>
    <property type="molecule type" value="Genomic_DNA"/>
</dbReference>
<evidence type="ECO:0000313" key="2">
    <source>
        <dbReference type="Proteomes" id="UP000319143"/>
    </source>
</evidence>
<accession>A0A5C6E2D5</accession>